<comment type="caution">
    <text evidence="1">The sequence shown here is derived from an EMBL/GenBank/DDBJ whole genome shotgun (WGS) entry which is preliminary data.</text>
</comment>
<reference evidence="1" key="1">
    <citation type="submission" date="2021-02" db="EMBL/GenBank/DDBJ databases">
        <authorList>
            <person name="Nowell W R."/>
        </authorList>
    </citation>
    <scope>NUCLEOTIDE SEQUENCE</scope>
</reference>
<dbReference type="EMBL" id="CAJOBH010228132">
    <property type="protein sequence ID" value="CAF5060209.1"/>
    <property type="molecule type" value="Genomic_DNA"/>
</dbReference>
<evidence type="ECO:0000313" key="2">
    <source>
        <dbReference type="Proteomes" id="UP000681967"/>
    </source>
</evidence>
<name>A0A8S3EJI0_9BILA</name>
<dbReference type="Proteomes" id="UP000681967">
    <property type="component" value="Unassembled WGS sequence"/>
</dbReference>
<feature type="non-terminal residue" evidence="1">
    <location>
        <position position="1"/>
    </location>
</feature>
<proteinExistence type="predicted"/>
<protein>
    <submittedName>
        <fullName evidence="1">Uncharacterized protein</fullName>
    </submittedName>
</protein>
<organism evidence="1 2">
    <name type="scientific">Rotaria magnacalcarata</name>
    <dbReference type="NCBI Taxonomy" id="392030"/>
    <lineage>
        <taxon>Eukaryota</taxon>
        <taxon>Metazoa</taxon>
        <taxon>Spiralia</taxon>
        <taxon>Gnathifera</taxon>
        <taxon>Rotifera</taxon>
        <taxon>Eurotatoria</taxon>
        <taxon>Bdelloidea</taxon>
        <taxon>Philodinida</taxon>
        <taxon>Philodinidae</taxon>
        <taxon>Rotaria</taxon>
    </lineage>
</organism>
<dbReference type="AlphaFoldDB" id="A0A8S3EJI0"/>
<evidence type="ECO:0000313" key="1">
    <source>
        <dbReference type="EMBL" id="CAF5060209.1"/>
    </source>
</evidence>
<accession>A0A8S3EJI0</accession>
<sequence>FDDIVTNDEIINVTYDHAYDLDLSYTNNDSSEGGRDDDIELDSHEDIEPVKDFFIAESPSLENNIDSEDDDTSNKKYLQILEFIRDANLDKASTDRLMRLLNNVNEYAGLPRTGRELWHELGVEFNYRTFISCTKCNKDLLKFGDKCNCIETNHLMNTEFVLFSLADEIRRVVKNNIDLIEFFRIHKAEFPYDIVNGDLYVNRIKNNPITLILGSDGKPTFKSSKTSAWPVCNF</sequence>
<gene>
    <name evidence="1" type="ORF">BYL167_LOCUS59173</name>
</gene>